<comment type="caution">
    <text evidence="7">The sequence shown here is derived from an EMBL/GenBank/DDBJ whole genome shotgun (WGS) entry which is preliminary data.</text>
</comment>
<feature type="region of interest" description="Disordered" evidence="5">
    <location>
        <begin position="1"/>
        <end position="24"/>
    </location>
</feature>
<name>A0A9X0CIH5_9CNID</name>
<evidence type="ECO:0000256" key="5">
    <source>
        <dbReference type="SAM" id="MobiDB-lite"/>
    </source>
</evidence>
<proteinExistence type="predicted"/>
<feature type="region of interest" description="Disordered" evidence="5">
    <location>
        <begin position="430"/>
        <end position="480"/>
    </location>
</feature>
<evidence type="ECO:0000256" key="1">
    <source>
        <dbReference type="ARBA" id="ARBA00004141"/>
    </source>
</evidence>
<evidence type="ECO:0000313" key="8">
    <source>
        <dbReference type="Proteomes" id="UP001163046"/>
    </source>
</evidence>
<dbReference type="EMBL" id="MU827340">
    <property type="protein sequence ID" value="KAJ7353840.1"/>
    <property type="molecule type" value="Genomic_DNA"/>
</dbReference>
<keyword evidence="4 6" id="KW-0472">Membrane</keyword>
<evidence type="ECO:0000256" key="2">
    <source>
        <dbReference type="ARBA" id="ARBA00022692"/>
    </source>
</evidence>
<feature type="transmembrane region" description="Helical" evidence="6">
    <location>
        <begin position="342"/>
        <end position="364"/>
    </location>
</feature>
<comment type="subcellular location">
    <subcellularLocation>
        <location evidence="1">Membrane</location>
        <topology evidence="1">Multi-pass membrane protein</topology>
    </subcellularLocation>
</comment>
<dbReference type="PANTHER" id="PTHR31154">
    <property type="entry name" value="MEMBRANE TRANSPORTER PROTEIN"/>
    <property type="match status" value="1"/>
</dbReference>
<feature type="transmembrane region" description="Helical" evidence="6">
    <location>
        <begin position="275"/>
        <end position="305"/>
    </location>
</feature>
<feature type="transmembrane region" description="Helical" evidence="6">
    <location>
        <begin position="397"/>
        <end position="418"/>
    </location>
</feature>
<keyword evidence="3 6" id="KW-1133">Transmembrane helix</keyword>
<organism evidence="7 8">
    <name type="scientific">Desmophyllum pertusum</name>
    <dbReference type="NCBI Taxonomy" id="174260"/>
    <lineage>
        <taxon>Eukaryota</taxon>
        <taxon>Metazoa</taxon>
        <taxon>Cnidaria</taxon>
        <taxon>Anthozoa</taxon>
        <taxon>Hexacorallia</taxon>
        <taxon>Scleractinia</taxon>
        <taxon>Caryophylliina</taxon>
        <taxon>Caryophylliidae</taxon>
        <taxon>Desmophyllum</taxon>
    </lineage>
</organism>
<feature type="compositionally biased region" description="Polar residues" evidence="5">
    <location>
        <begin position="468"/>
        <end position="480"/>
    </location>
</feature>
<reference evidence="7" key="1">
    <citation type="submission" date="2023-01" db="EMBL/GenBank/DDBJ databases">
        <title>Genome assembly of the deep-sea coral Lophelia pertusa.</title>
        <authorList>
            <person name="Herrera S."/>
            <person name="Cordes E."/>
        </authorList>
    </citation>
    <scope>NUCLEOTIDE SEQUENCE</scope>
    <source>
        <strain evidence="7">USNM1676648</strain>
        <tissue evidence="7">Polyp</tissue>
    </source>
</reference>
<feature type="transmembrane region" description="Helical" evidence="6">
    <location>
        <begin position="204"/>
        <end position="224"/>
    </location>
</feature>
<dbReference type="AlphaFoldDB" id="A0A9X0CIH5"/>
<sequence length="480" mass="53402">MEQKVNTENGEVATDFPGDGSYNQRPHSPTFGHVQWSTFAIEYQTPTEQNDSGVNAKVKERRTPIEWINKYFLEGQALTTTQTQALEKLGPNAPWHERLIVKHRRLVGVAIPFIFFQVIWWSSAFKYNFWRYFPDKFYISITMIFGSMIAGMTSEGGGAVAFPVMTLAFGIVPAVARDFSLMIQSCGMTAAAFTIFWMRVQLEWHSIIFCSLGGIVGMAIGLEFIDPSLTPPQKKIGFVCVWFSFAFALFLLNLYHKRKTYKTIPNFKLWKMIVLVLTGFLGGIFSAVAGSGVDICSFSILTLLFRVSEKTATPTSVVLMAGNTVVGFYWRQVIQQAVSVDAYEYLAVCVPIVVLGAPLGSVIGTHFHRQVLAGLIYVLDTVALVSAYAIVPLTKALIGASVGIIAFGFIFFGLITYAGQKIMERIEEEKEQLPQTQVNGEAEGKENRDQNNKQQEETRDIDLGQRNVGFSSTTDVSSQL</sequence>
<dbReference type="InterPro" id="IPR002781">
    <property type="entry name" value="TM_pro_TauE-like"/>
</dbReference>
<evidence type="ECO:0000313" key="7">
    <source>
        <dbReference type="EMBL" id="KAJ7353840.1"/>
    </source>
</evidence>
<evidence type="ECO:0000256" key="4">
    <source>
        <dbReference type="ARBA" id="ARBA00023136"/>
    </source>
</evidence>
<keyword evidence="8" id="KW-1185">Reference proteome</keyword>
<dbReference type="PANTHER" id="PTHR31154:SF4">
    <property type="entry name" value="MEMBRANE TRANSPORTER PROTEIN"/>
    <property type="match status" value="1"/>
</dbReference>
<keyword evidence="2 6" id="KW-0812">Transmembrane</keyword>
<dbReference type="Proteomes" id="UP001163046">
    <property type="component" value="Unassembled WGS sequence"/>
</dbReference>
<evidence type="ECO:0008006" key="9">
    <source>
        <dbReference type="Google" id="ProtNLM"/>
    </source>
</evidence>
<protein>
    <recommendedName>
        <fullName evidence="9">Sulfite exporter TauE/SafE family protein</fullName>
    </recommendedName>
</protein>
<feature type="transmembrane region" description="Helical" evidence="6">
    <location>
        <begin position="371"/>
        <end position="391"/>
    </location>
</feature>
<evidence type="ECO:0000256" key="3">
    <source>
        <dbReference type="ARBA" id="ARBA00022989"/>
    </source>
</evidence>
<dbReference type="OrthoDB" id="5953433at2759"/>
<accession>A0A9X0CIH5</accession>
<feature type="transmembrane region" description="Helical" evidence="6">
    <location>
        <begin position="137"/>
        <end position="167"/>
    </location>
</feature>
<feature type="transmembrane region" description="Helical" evidence="6">
    <location>
        <begin position="236"/>
        <end position="255"/>
    </location>
</feature>
<dbReference type="GO" id="GO:0016020">
    <property type="term" value="C:membrane"/>
    <property type="evidence" value="ECO:0007669"/>
    <property type="project" value="UniProtKB-SubCell"/>
</dbReference>
<dbReference type="Pfam" id="PF01925">
    <property type="entry name" value="TauE"/>
    <property type="match status" value="1"/>
</dbReference>
<feature type="transmembrane region" description="Helical" evidence="6">
    <location>
        <begin position="106"/>
        <end position="125"/>
    </location>
</feature>
<gene>
    <name evidence="7" type="ORF">OS493_032115</name>
</gene>
<evidence type="ECO:0000256" key="6">
    <source>
        <dbReference type="SAM" id="Phobius"/>
    </source>
</evidence>
<feature type="compositionally biased region" description="Basic and acidic residues" evidence="5">
    <location>
        <begin position="442"/>
        <end position="463"/>
    </location>
</feature>